<dbReference type="AlphaFoldDB" id="A0A0V0JCL9"/>
<comment type="similarity">
    <text evidence="2">Belongs to the class-II aminoacyl-tRNA synthetase family.</text>
</comment>
<comment type="subcellular location">
    <subcellularLocation>
        <location evidence="1">Cytoplasm</location>
    </subcellularLocation>
</comment>
<dbReference type="InterPro" id="IPR004522">
    <property type="entry name" value="Asn-tRNA-ligase"/>
</dbReference>
<keyword evidence="6" id="KW-0547">Nucleotide-binding</keyword>
<keyword evidence="4" id="KW-0963">Cytoplasm</keyword>
<dbReference type="CDD" id="cd04323">
    <property type="entry name" value="AsnRS_cyto_like_N"/>
    <property type="match status" value="1"/>
</dbReference>
<evidence type="ECO:0000256" key="11">
    <source>
        <dbReference type="ARBA" id="ARBA00039867"/>
    </source>
</evidence>
<proteinExistence type="inferred from homology"/>
<feature type="region of interest" description="Disordered" evidence="13">
    <location>
        <begin position="1"/>
        <end position="26"/>
    </location>
</feature>
<keyword evidence="8" id="KW-0648">Protein biosynthesis</keyword>
<keyword evidence="7" id="KW-0067">ATP-binding</keyword>
<dbReference type="InterPro" id="IPR048952">
    <property type="entry name" value="AsnRS_N"/>
</dbReference>
<dbReference type="Gene3D" id="2.40.50.140">
    <property type="entry name" value="Nucleic acid-binding proteins"/>
    <property type="match status" value="1"/>
</dbReference>
<dbReference type="GO" id="GO:0004816">
    <property type="term" value="F:asparagine-tRNA ligase activity"/>
    <property type="evidence" value="ECO:0007669"/>
    <property type="project" value="UniProtKB-EC"/>
</dbReference>
<dbReference type="EC" id="6.1.1.22" evidence="3"/>
<evidence type="ECO:0000256" key="1">
    <source>
        <dbReference type="ARBA" id="ARBA00004496"/>
    </source>
</evidence>
<dbReference type="Pfam" id="PF00152">
    <property type="entry name" value="tRNA-synt_2"/>
    <property type="match status" value="1"/>
</dbReference>
<dbReference type="InterPro" id="IPR012340">
    <property type="entry name" value="NA-bd_OB-fold"/>
</dbReference>
<dbReference type="InterPro" id="IPR004364">
    <property type="entry name" value="Aa-tRNA-synt_II"/>
</dbReference>
<dbReference type="PROSITE" id="PS50862">
    <property type="entry name" value="AA_TRNA_LIGASE_II"/>
    <property type="match status" value="1"/>
</dbReference>
<dbReference type="Pfam" id="PF01336">
    <property type="entry name" value="tRNA_anti-codon"/>
    <property type="match status" value="1"/>
</dbReference>
<dbReference type="Pfam" id="PF20917">
    <property type="entry name" value="AsnRS_N"/>
    <property type="match status" value="1"/>
</dbReference>
<dbReference type="PANTHER" id="PTHR22594">
    <property type="entry name" value="ASPARTYL/LYSYL-TRNA SYNTHETASE"/>
    <property type="match status" value="1"/>
</dbReference>
<name>A0A0V0JCL9_SCHSO</name>
<evidence type="ECO:0000256" key="8">
    <source>
        <dbReference type="ARBA" id="ARBA00022917"/>
    </source>
</evidence>
<keyword evidence="5 15" id="KW-0436">Ligase</keyword>
<keyword evidence="9" id="KW-0030">Aminoacyl-tRNA synthetase</keyword>
<dbReference type="SUPFAM" id="SSF55681">
    <property type="entry name" value="Class II aaRS and biotin synthetases"/>
    <property type="match status" value="1"/>
</dbReference>
<dbReference type="SUPFAM" id="SSF50249">
    <property type="entry name" value="Nucleic acid-binding proteins"/>
    <property type="match status" value="1"/>
</dbReference>
<dbReference type="GO" id="GO:0005524">
    <property type="term" value="F:ATP binding"/>
    <property type="evidence" value="ECO:0007669"/>
    <property type="project" value="UniProtKB-KW"/>
</dbReference>
<accession>A0A0V0JCL9</accession>
<dbReference type="GO" id="GO:0005737">
    <property type="term" value="C:cytoplasm"/>
    <property type="evidence" value="ECO:0007669"/>
    <property type="project" value="UniProtKB-SubCell"/>
</dbReference>
<dbReference type="InterPro" id="IPR002312">
    <property type="entry name" value="Asp/Asn-tRNA-synth_IIb"/>
</dbReference>
<dbReference type="GO" id="GO:0006421">
    <property type="term" value="P:asparaginyl-tRNA aminoacylation"/>
    <property type="evidence" value="ECO:0007669"/>
    <property type="project" value="InterPro"/>
</dbReference>
<feature type="compositionally biased region" description="Basic and acidic residues" evidence="13">
    <location>
        <begin position="11"/>
        <end position="26"/>
    </location>
</feature>
<evidence type="ECO:0000256" key="6">
    <source>
        <dbReference type="ARBA" id="ARBA00022741"/>
    </source>
</evidence>
<comment type="catalytic activity">
    <reaction evidence="12">
        <text>tRNA(Asn) + L-asparagine + ATP = L-asparaginyl-tRNA(Asn) + AMP + diphosphate + H(+)</text>
        <dbReference type="Rhea" id="RHEA:11180"/>
        <dbReference type="Rhea" id="RHEA-COMP:9659"/>
        <dbReference type="Rhea" id="RHEA-COMP:9674"/>
        <dbReference type="ChEBI" id="CHEBI:15378"/>
        <dbReference type="ChEBI" id="CHEBI:30616"/>
        <dbReference type="ChEBI" id="CHEBI:33019"/>
        <dbReference type="ChEBI" id="CHEBI:58048"/>
        <dbReference type="ChEBI" id="CHEBI:78442"/>
        <dbReference type="ChEBI" id="CHEBI:78515"/>
        <dbReference type="ChEBI" id="CHEBI:456215"/>
        <dbReference type="EC" id="6.1.1.22"/>
    </reaction>
</comment>
<evidence type="ECO:0000256" key="5">
    <source>
        <dbReference type="ARBA" id="ARBA00022598"/>
    </source>
</evidence>
<evidence type="ECO:0000256" key="2">
    <source>
        <dbReference type="ARBA" id="ARBA00008226"/>
    </source>
</evidence>
<evidence type="ECO:0000256" key="12">
    <source>
        <dbReference type="ARBA" id="ARBA00047844"/>
    </source>
</evidence>
<dbReference type="PRINTS" id="PR01042">
    <property type="entry name" value="TRNASYNTHASP"/>
</dbReference>
<dbReference type="InterPro" id="IPR006195">
    <property type="entry name" value="aa-tRNA-synth_II"/>
</dbReference>
<dbReference type="InterPro" id="IPR004365">
    <property type="entry name" value="NA-bd_OB_tRNA"/>
</dbReference>
<dbReference type="EMBL" id="GEEE01000357">
    <property type="protein sequence ID" value="JAP62868.1"/>
    <property type="molecule type" value="Transcribed_RNA"/>
</dbReference>
<evidence type="ECO:0000256" key="4">
    <source>
        <dbReference type="ARBA" id="ARBA00022490"/>
    </source>
</evidence>
<evidence type="ECO:0000256" key="7">
    <source>
        <dbReference type="ARBA" id="ARBA00022840"/>
    </source>
</evidence>
<dbReference type="FunFam" id="3.30.930.10:FF:000040">
    <property type="entry name" value="Asparagine--tRNA ligase, cytoplasmic"/>
    <property type="match status" value="1"/>
</dbReference>
<evidence type="ECO:0000313" key="15">
    <source>
        <dbReference type="EMBL" id="JAP62868.1"/>
    </source>
</evidence>
<evidence type="ECO:0000259" key="14">
    <source>
        <dbReference type="PROSITE" id="PS50862"/>
    </source>
</evidence>
<reference evidence="15" key="1">
    <citation type="submission" date="2016-01" db="EMBL/GenBank/DDBJ databases">
        <title>Reference transcriptome for the parasite Schistocephalus solidus: insights into the molecular evolution of parasitism.</title>
        <authorList>
            <person name="Hebert F.O."/>
            <person name="Grambauer S."/>
            <person name="Barber I."/>
            <person name="Landry C.R."/>
            <person name="Aubin-Horth N."/>
        </authorList>
    </citation>
    <scope>NUCLEOTIDE SEQUENCE</scope>
</reference>
<dbReference type="Gene3D" id="3.30.1910.20">
    <property type="entry name" value="asparaginyl-tRNA synthetase, N-terminal domain"/>
    <property type="match status" value="1"/>
</dbReference>
<evidence type="ECO:0000256" key="9">
    <source>
        <dbReference type="ARBA" id="ARBA00023146"/>
    </source>
</evidence>
<sequence>MSADAPPKLYVSDKDGDDIKGDGSETHPFKTVMRALKSLNGDVPASTCIFVDGTEERWMPIPKTRLKKNLKSFKTAQTKTKAAPKQPAVATNEAVTAAGEALEALVITEDKSLPAAKQAKIRQLKDFVGQRVKVYGWAHNVRRQSKKLMFILLRDGTGFLQCVLTNDLCLTADGLTLSPESSLFVCGKLVKVLEGQNAPGDIELQADYWECIGKAPAGGVESVLTKDSEVDLQLDNRHLIIRGMKGSKVLKLTSIISEAFRDHYRDRGYTEVHPPTIVQTQVEGGSTLFSFNYFGEEAYLTQSSQLYLETCIPAVGDCFCMVRSYRAEKSHTRRHLSEYLHVEAELPFIQFDDLLNSIEDLVVDVSERVMKEAGDLVLEINPGFVAPKRPFRRMEYQDAIKWLNEHGIKKEDQTPFAFGDDIPEAPERQMTDTIGVPILLIKFPTTLKAFYMQRVKGDPKVTESVDLLIPGVGEIVGGSMRMTGYDDLIEGYKREGICPEPYYWYTQQRQFGTCSHGGYGLGFERFCTWMLGQYHIRDVCLYPRYTGRCRP</sequence>
<dbReference type="CDD" id="cd00776">
    <property type="entry name" value="AsxRS_core"/>
    <property type="match status" value="1"/>
</dbReference>
<protein>
    <recommendedName>
        <fullName evidence="11">Asparagine--tRNA ligase, cytoplasmic</fullName>
        <ecNumber evidence="3">6.1.1.22</ecNumber>
    </recommendedName>
    <alternativeName>
        <fullName evidence="10">Asparaginyl-tRNA synthetase</fullName>
    </alternativeName>
</protein>
<evidence type="ECO:0000256" key="13">
    <source>
        <dbReference type="SAM" id="MobiDB-lite"/>
    </source>
</evidence>
<evidence type="ECO:0000256" key="10">
    <source>
        <dbReference type="ARBA" id="ARBA00029886"/>
    </source>
</evidence>
<feature type="domain" description="Aminoacyl-transfer RNA synthetases class-II family profile" evidence="14">
    <location>
        <begin position="250"/>
        <end position="543"/>
    </location>
</feature>
<dbReference type="Gene3D" id="3.30.930.10">
    <property type="entry name" value="Bira Bifunctional Protein, Domain 2"/>
    <property type="match status" value="1"/>
</dbReference>
<dbReference type="InterPro" id="IPR045864">
    <property type="entry name" value="aa-tRNA-synth_II/BPL/LPL"/>
</dbReference>
<dbReference type="NCBIfam" id="TIGR00457">
    <property type="entry name" value="asnS"/>
    <property type="match status" value="1"/>
</dbReference>
<evidence type="ECO:0000256" key="3">
    <source>
        <dbReference type="ARBA" id="ARBA00012816"/>
    </source>
</evidence>
<organism evidence="15">
    <name type="scientific">Schistocephalus solidus</name>
    <name type="common">Tapeworm</name>
    <dbReference type="NCBI Taxonomy" id="70667"/>
    <lineage>
        <taxon>Eukaryota</taxon>
        <taxon>Metazoa</taxon>
        <taxon>Spiralia</taxon>
        <taxon>Lophotrochozoa</taxon>
        <taxon>Platyhelminthes</taxon>
        <taxon>Cestoda</taxon>
        <taxon>Eucestoda</taxon>
        <taxon>Diphyllobothriidea</taxon>
        <taxon>Diphyllobothriidae</taxon>
        <taxon>Schistocephalus</taxon>
    </lineage>
</organism>
<gene>
    <name evidence="15" type="primary">SYNC</name>
    <name evidence="15" type="ORF">TR57085</name>
</gene>
<dbReference type="PANTHER" id="PTHR22594:SF16">
    <property type="entry name" value="ASPARAGINE--TRNA LIGASE, CYTOPLASMIC"/>
    <property type="match status" value="1"/>
</dbReference>
<dbReference type="GO" id="GO:0003676">
    <property type="term" value="F:nucleic acid binding"/>
    <property type="evidence" value="ECO:0007669"/>
    <property type="project" value="InterPro"/>
</dbReference>